<protein>
    <submittedName>
        <fullName evidence="3">Uncharacterized protein</fullName>
    </submittedName>
</protein>
<keyword evidence="4" id="KW-1185">Reference proteome</keyword>
<dbReference type="eggNOG" id="arCOG11844">
    <property type="taxonomic scope" value="Archaea"/>
</dbReference>
<proteinExistence type="predicted"/>
<dbReference type="HOGENOM" id="CLU_598006_0_0_2"/>
<dbReference type="EMBL" id="CP003050">
    <property type="protein sequence ID" value="AGB17105.1"/>
    <property type="molecule type" value="Genomic_DNA"/>
</dbReference>
<evidence type="ECO:0000256" key="2">
    <source>
        <dbReference type="SAM" id="Phobius"/>
    </source>
</evidence>
<gene>
    <name evidence="3" type="ordered locus">Halru_2524</name>
</gene>
<dbReference type="Proteomes" id="UP000010846">
    <property type="component" value="Chromosome"/>
</dbReference>
<feature type="region of interest" description="Disordered" evidence="1">
    <location>
        <begin position="317"/>
        <end position="342"/>
    </location>
</feature>
<organism evidence="3 4">
    <name type="scientific">Halovivax ruber (strain DSM 18193 / JCM 13892 / XH-70)</name>
    <dbReference type="NCBI Taxonomy" id="797302"/>
    <lineage>
        <taxon>Archaea</taxon>
        <taxon>Methanobacteriati</taxon>
        <taxon>Methanobacteriota</taxon>
        <taxon>Stenosarchaea group</taxon>
        <taxon>Halobacteria</taxon>
        <taxon>Halobacteriales</taxon>
        <taxon>Natrialbaceae</taxon>
        <taxon>Halovivax</taxon>
    </lineage>
</organism>
<evidence type="ECO:0000256" key="1">
    <source>
        <dbReference type="SAM" id="MobiDB-lite"/>
    </source>
</evidence>
<reference evidence="3" key="1">
    <citation type="submission" date="2011-09" db="EMBL/GenBank/DDBJ databases">
        <title>Complete sequence of Halovivax ruber XH-70.</title>
        <authorList>
            <consortium name="US DOE Joint Genome Institute"/>
            <person name="Lucas S."/>
            <person name="Han J."/>
            <person name="Lapidus A."/>
            <person name="Cheng J.-F."/>
            <person name="Goodwin L."/>
            <person name="Pitluck S."/>
            <person name="Peters L."/>
            <person name="Mikhailova N."/>
            <person name="Davenport K."/>
            <person name="Detter J.C."/>
            <person name="Han C."/>
            <person name="Tapia R."/>
            <person name="Land M."/>
            <person name="Hauser L."/>
            <person name="Kyrpides N."/>
            <person name="Ivanova N."/>
            <person name="Pagani I."/>
            <person name="Sproer C."/>
            <person name="Anderson I."/>
            <person name="Woyke T."/>
        </authorList>
    </citation>
    <scope>NUCLEOTIDE SEQUENCE</scope>
    <source>
        <strain evidence="3">XH-70</strain>
    </source>
</reference>
<accession>L0IC03</accession>
<feature type="transmembrane region" description="Helical" evidence="2">
    <location>
        <begin position="111"/>
        <end position="134"/>
    </location>
</feature>
<keyword evidence="2" id="KW-1133">Transmembrane helix</keyword>
<keyword evidence="2" id="KW-0472">Membrane</keyword>
<dbReference type="OrthoDB" id="206563at2157"/>
<feature type="compositionally biased region" description="Low complexity" evidence="1">
    <location>
        <begin position="333"/>
        <end position="342"/>
    </location>
</feature>
<dbReference type="AlphaFoldDB" id="L0IC03"/>
<dbReference type="RefSeq" id="WP_015301707.1">
    <property type="nucleotide sequence ID" value="NC_019964.1"/>
</dbReference>
<evidence type="ECO:0000313" key="3">
    <source>
        <dbReference type="EMBL" id="AGB17105.1"/>
    </source>
</evidence>
<feature type="transmembrane region" description="Helical" evidence="2">
    <location>
        <begin position="81"/>
        <end position="105"/>
    </location>
</feature>
<keyword evidence="2" id="KW-0812">Transmembrane</keyword>
<sequence length="457" mass="49821">MQPSRRQLSARLVPDEDLRVVTEGRLVDDSIRGHLSIGLTDRRVVCLSSAGDLVDVEYATISTIRSFTRSRLTVEGIDRRLLTVVFGGLSATFVAVALSLTGGSWTDGESIVRPALVSLAALAALVAIFGGRLFPTRAASSANRWLGNRWATLATVGRRIGGLWDGLSVTVVEQSSRTYWWLRRHGAGVARWFGDRTQALSRHGHSLRSTTAWWISVQVRSLLNRIETAVDAAYRQYAVRTDQPLAPLVRSVLTAWRSAPVRLARRFALTAWRALGVASTWAIRRGRVTLIAIARRRPVGRLRSTVRTSRSTVTHAVRSRVPAVERPRRPRRPSFSLSSPAPSARGRRVARVFAGLLAIVSVGSLVVIGTAPLVFLALAAAGCSLCLVAVARRYGTECTGVQLSRRRETEVSIHTVDGDVVRLLLDPETDLDVELSRSAASVSRTAFDGQRTGSVAE</sequence>
<evidence type="ECO:0000313" key="4">
    <source>
        <dbReference type="Proteomes" id="UP000010846"/>
    </source>
</evidence>
<feature type="transmembrane region" description="Helical" evidence="2">
    <location>
        <begin position="349"/>
        <end position="368"/>
    </location>
</feature>
<dbReference type="KEGG" id="hru:Halru_2524"/>
<name>L0IC03_HALRX</name>
<dbReference type="GeneID" id="14377032"/>